<evidence type="ECO:0000313" key="4">
    <source>
        <dbReference type="Proteomes" id="UP001240157"/>
    </source>
</evidence>
<dbReference type="Pfam" id="PF02082">
    <property type="entry name" value="Rrf2"/>
    <property type="match status" value="1"/>
</dbReference>
<comment type="caution">
    <text evidence="2">The sequence shown here is derived from an EMBL/GenBank/DDBJ whole genome shotgun (WGS) entry which is preliminary data.</text>
</comment>
<dbReference type="InterPro" id="IPR000944">
    <property type="entry name" value="Tscrpt_reg_Rrf2"/>
</dbReference>
<reference evidence="2" key="2">
    <citation type="submission" date="2018-03" db="EMBL/GenBank/DDBJ databases">
        <authorList>
            <person name="Naushad S."/>
        </authorList>
    </citation>
    <scope>NUCLEOTIDE SEQUENCE</scope>
    <source>
        <strain evidence="2">SNUC 505</strain>
    </source>
</reference>
<dbReference type="InterPro" id="IPR036390">
    <property type="entry name" value="WH_DNA-bd_sf"/>
</dbReference>
<gene>
    <name evidence="1" type="primary">hypR</name>
    <name evidence="2" type="ORF">BU653_01040</name>
    <name evidence="1" type="ORF">RCF65_01845</name>
</gene>
<protein>
    <submittedName>
        <fullName evidence="1 2">Transcriptional regulator</fullName>
    </submittedName>
</protein>
<evidence type="ECO:0000313" key="3">
    <source>
        <dbReference type="Proteomes" id="UP000242704"/>
    </source>
</evidence>
<evidence type="ECO:0000313" key="2">
    <source>
        <dbReference type="EMBL" id="PTG17000.1"/>
    </source>
</evidence>
<dbReference type="PANTHER" id="PTHR33221">
    <property type="entry name" value="WINGED HELIX-TURN-HELIX TRANSCRIPTIONAL REGULATOR, RRF2 FAMILY"/>
    <property type="match status" value="1"/>
</dbReference>
<sequence length="142" mass="16271">MNLEFNIAVHVMCFLVKHSEERWSSQALADSVCIHPVQIRRVTTKLIEAGWVEGHRGKQGGYQANVRTAEVSLTTLYDVFVPQDMTNQRVLTGATDNTCQISREIGHTMSTFYRREHDYAKKVYDGQTIQTILNQLLKESIR</sequence>
<dbReference type="InterPro" id="IPR036388">
    <property type="entry name" value="WH-like_DNA-bd_sf"/>
</dbReference>
<organism evidence="2 3">
    <name type="scientific">Staphylococcus chromogenes</name>
    <name type="common">Staphylococcus hyicus subsp. chromogenes</name>
    <dbReference type="NCBI Taxonomy" id="46126"/>
    <lineage>
        <taxon>Bacteria</taxon>
        <taxon>Bacillati</taxon>
        <taxon>Bacillota</taxon>
        <taxon>Bacilli</taxon>
        <taxon>Bacillales</taxon>
        <taxon>Staphylococcaceae</taxon>
        <taxon>Staphylococcus</taxon>
    </lineage>
</organism>
<accession>A0AAE5T144</accession>
<dbReference type="GO" id="GO:0003700">
    <property type="term" value="F:DNA-binding transcription factor activity"/>
    <property type="evidence" value="ECO:0007669"/>
    <property type="project" value="TreeGrafter"/>
</dbReference>
<dbReference type="AlphaFoldDB" id="A0AAE5T144"/>
<dbReference type="PANTHER" id="PTHR33221:SF15">
    <property type="entry name" value="HTH-TYPE TRANSCRIPTIONAL REGULATOR YWGB-RELATED"/>
    <property type="match status" value="1"/>
</dbReference>
<dbReference type="SUPFAM" id="SSF46785">
    <property type="entry name" value="Winged helix' DNA-binding domain"/>
    <property type="match status" value="1"/>
</dbReference>
<dbReference type="RefSeq" id="WP_107360449.1">
    <property type="nucleotide sequence ID" value="NZ_JAHCNX010000006.1"/>
</dbReference>
<dbReference type="Proteomes" id="UP001240157">
    <property type="component" value="Unassembled WGS sequence"/>
</dbReference>
<dbReference type="PROSITE" id="PS51197">
    <property type="entry name" value="HTH_RRF2_2"/>
    <property type="match status" value="1"/>
</dbReference>
<dbReference type="NCBIfam" id="NF041852">
    <property type="entry name" value="trans_reg_HypR"/>
    <property type="match status" value="1"/>
</dbReference>
<reference evidence="2 3" key="1">
    <citation type="journal article" date="2016" name="Front. Microbiol.">
        <title>Comprehensive Phylogenetic Analysis of Bovine Non-aureus Staphylococci Species Based on Whole-Genome Sequencing.</title>
        <authorList>
            <person name="Naushad S."/>
            <person name="Barkema H.W."/>
            <person name="Luby C."/>
            <person name="Condas L.A."/>
            <person name="Nobrega D.B."/>
            <person name="Carson D.A."/>
            <person name="De Buck J."/>
        </authorList>
    </citation>
    <scope>NUCLEOTIDE SEQUENCE [LARGE SCALE GENOMIC DNA]</scope>
    <source>
        <strain evidence="2 3">SNUC 505</strain>
    </source>
</reference>
<dbReference type="EMBL" id="JAVGJF010000005">
    <property type="protein sequence ID" value="MDQ7174726.1"/>
    <property type="molecule type" value="Genomic_DNA"/>
</dbReference>
<proteinExistence type="predicted"/>
<name>A0AAE5T144_STACR</name>
<dbReference type="Proteomes" id="UP000242704">
    <property type="component" value="Unassembled WGS sequence"/>
</dbReference>
<dbReference type="GO" id="GO:0005829">
    <property type="term" value="C:cytosol"/>
    <property type="evidence" value="ECO:0007669"/>
    <property type="project" value="TreeGrafter"/>
</dbReference>
<reference evidence="1 4" key="3">
    <citation type="submission" date="2023-08" db="EMBL/GenBank/DDBJ databases">
        <title>Whole genome sequencing of Staphylococcus chromogenes NNSch 2386.</title>
        <authorList>
            <person name="Kropotov V.S."/>
            <person name="Boriskina E.V."/>
            <person name="Gordinskaya N.A."/>
            <person name="Shkurkina I.S."/>
            <person name="Kryazhev D.V."/>
            <person name="Alekseeva A.E."/>
            <person name="Makhova M.A."/>
        </authorList>
    </citation>
    <scope>NUCLEOTIDE SEQUENCE [LARGE SCALE GENOMIC DNA]</scope>
    <source>
        <strain evidence="1 4">NNSch 2386</strain>
    </source>
</reference>
<evidence type="ECO:0000313" key="1">
    <source>
        <dbReference type="EMBL" id="MDQ7174726.1"/>
    </source>
</evidence>
<dbReference type="Gene3D" id="1.10.10.10">
    <property type="entry name" value="Winged helix-like DNA-binding domain superfamily/Winged helix DNA-binding domain"/>
    <property type="match status" value="1"/>
</dbReference>
<dbReference type="EMBL" id="PZBZ01000003">
    <property type="protein sequence ID" value="PTG17000.1"/>
    <property type="molecule type" value="Genomic_DNA"/>
</dbReference>